<dbReference type="GO" id="GO:0005886">
    <property type="term" value="C:plasma membrane"/>
    <property type="evidence" value="ECO:0007669"/>
    <property type="project" value="TreeGrafter"/>
</dbReference>
<keyword evidence="11" id="KW-0902">Two-component regulatory system</keyword>
<comment type="catalytic activity">
    <reaction evidence="1">
        <text>ATP + protein L-histidine = ADP + protein N-phospho-L-histidine.</text>
        <dbReference type="EC" id="2.7.13.3"/>
    </reaction>
</comment>
<dbReference type="Gene3D" id="1.10.287.130">
    <property type="match status" value="1"/>
</dbReference>
<feature type="transmembrane region" description="Helical" evidence="14">
    <location>
        <begin position="226"/>
        <end position="244"/>
    </location>
</feature>
<evidence type="ECO:0000256" key="6">
    <source>
        <dbReference type="ARBA" id="ARBA00022692"/>
    </source>
</evidence>
<dbReference type="Proteomes" id="UP000274541">
    <property type="component" value="Unassembled WGS sequence"/>
</dbReference>
<dbReference type="SMART" id="SM00388">
    <property type="entry name" value="HisKA"/>
    <property type="match status" value="1"/>
</dbReference>
<dbReference type="InterPro" id="IPR013727">
    <property type="entry name" value="2CSK_N"/>
</dbReference>
<feature type="region of interest" description="Disordered" evidence="13">
    <location>
        <begin position="25"/>
        <end position="54"/>
    </location>
</feature>
<dbReference type="AlphaFoldDB" id="A0A3M3X139"/>
<dbReference type="Pfam" id="PF02518">
    <property type="entry name" value="HATPase_c"/>
    <property type="match status" value="1"/>
</dbReference>
<feature type="domain" description="Histidine kinase" evidence="15">
    <location>
        <begin position="305"/>
        <end position="515"/>
    </location>
</feature>
<evidence type="ECO:0000256" key="12">
    <source>
        <dbReference type="ARBA" id="ARBA00023136"/>
    </source>
</evidence>
<keyword evidence="4" id="KW-0597">Phosphoprotein</keyword>
<evidence type="ECO:0000256" key="2">
    <source>
        <dbReference type="ARBA" id="ARBA00004141"/>
    </source>
</evidence>
<dbReference type="PROSITE" id="PS50109">
    <property type="entry name" value="HIS_KIN"/>
    <property type="match status" value="1"/>
</dbReference>
<evidence type="ECO:0000259" key="15">
    <source>
        <dbReference type="PROSITE" id="PS50109"/>
    </source>
</evidence>
<dbReference type="EC" id="2.7.13.3" evidence="3"/>
<keyword evidence="6 14" id="KW-0812">Transmembrane</keyword>
<comment type="subcellular location">
    <subcellularLocation>
        <location evidence="2">Membrane</location>
        <topology evidence="2">Multi-pass membrane protein</topology>
    </subcellularLocation>
</comment>
<evidence type="ECO:0000256" key="1">
    <source>
        <dbReference type="ARBA" id="ARBA00000085"/>
    </source>
</evidence>
<dbReference type="InterPro" id="IPR004358">
    <property type="entry name" value="Sig_transdc_His_kin-like_C"/>
</dbReference>
<keyword evidence="12 14" id="KW-0472">Membrane</keyword>
<sequence length="515" mass="57331">MALAARQGHDPRTADAAALWLERRGRKQHPRSAHSPSAQKVFQHPDPHHSRRGLPGGGAFLKSIRRRTLTLIIGLLLSGLLVLTLFNVHDSNHEIAEIYDAQLAQNARLLEGVMRMPMERKEHAQLYQAFNQALAQAEPRVDGHPYEGKIAFQVWDKDNNSLVHTASAPTFTHPPQSTGFSDFNDMAGHQWRAFVLRDEQHGLLVWVGERDDVRSDLVNRIVRHTVLPNLIGSLVLMIAIWLAIRWGLRPLADFANTLRGRNAGALHPLQLNALPTELEPMQAALNRLLGQIQDLLKRERRFIADAAHEMRTPLAVLRVHAQNVLEAHNEEQRKQSLGYLIIGVDRTTRLVNQLLTIARLEPGPSPAGKVAVDLVSAVRDSLVQLTPWVLSKHLELSFECSEASRDVTVDFPALDIALHNLITNAVNFSPEGGQVTVELTFSEHCFRLNVDDQGPGIDEQERERLFEPFYSRGNDQGVGLGLAIVEKVALLMGGNVSLDNRPEGGLRASLQAPLR</sequence>
<dbReference type="SUPFAM" id="SSF47384">
    <property type="entry name" value="Homodimeric domain of signal transducing histidine kinase"/>
    <property type="match status" value="1"/>
</dbReference>
<dbReference type="PANTHER" id="PTHR45436:SF14">
    <property type="entry name" value="SENSOR PROTEIN QSEC"/>
    <property type="match status" value="1"/>
</dbReference>
<evidence type="ECO:0000256" key="4">
    <source>
        <dbReference type="ARBA" id="ARBA00022553"/>
    </source>
</evidence>
<reference evidence="17 18" key="1">
    <citation type="submission" date="2018-08" db="EMBL/GenBank/DDBJ databases">
        <title>Recombination of ecologically and evolutionarily significant loci maintains genetic cohesion in the Pseudomonas syringae species complex.</title>
        <authorList>
            <person name="Dillon M."/>
            <person name="Thakur S."/>
            <person name="Almeida R.N.D."/>
            <person name="Weir B.S."/>
            <person name="Guttman D.S."/>
        </authorList>
    </citation>
    <scope>NUCLEOTIDE SEQUENCE [LARGE SCALE GENOMIC DNA]</scope>
    <source>
        <strain evidence="17 18">ICMP 4388</strain>
    </source>
</reference>
<accession>A0A3M3X139</accession>
<evidence type="ECO:0000256" key="10">
    <source>
        <dbReference type="ARBA" id="ARBA00022989"/>
    </source>
</evidence>
<dbReference type="InterPro" id="IPR003660">
    <property type="entry name" value="HAMP_dom"/>
</dbReference>
<dbReference type="InterPro" id="IPR036890">
    <property type="entry name" value="HATPase_C_sf"/>
</dbReference>
<dbReference type="InterPro" id="IPR050428">
    <property type="entry name" value="TCS_sensor_his_kinase"/>
</dbReference>
<evidence type="ECO:0000256" key="3">
    <source>
        <dbReference type="ARBA" id="ARBA00012438"/>
    </source>
</evidence>
<evidence type="ECO:0000256" key="14">
    <source>
        <dbReference type="SAM" id="Phobius"/>
    </source>
</evidence>
<dbReference type="InterPro" id="IPR003594">
    <property type="entry name" value="HATPase_dom"/>
</dbReference>
<dbReference type="Pfam" id="PF00512">
    <property type="entry name" value="HisKA"/>
    <property type="match status" value="1"/>
</dbReference>
<dbReference type="Pfam" id="PF08521">
    <property type="entry name" value="2CSK_N"/>
    <property type="match status" value="1"/>
</dbReference>
<evidence type="ECO:0000259" key="16">
    <source>
        <dbReference type="PROSITE" id="PS50885"/>
    </source>
</evidence>
<keyword evidence="8 17" id="KW-0418">Kinase</keyword>
<dbReference type="GO" id="GO:0000155">
    <property type="term" value="F:phosphorelay sensor kinase activity"/>
    <property type="evidence" value="ECO:0007669"/>
    <property type="project" value="InterPro"/>
</dbReference>
<dbReference type="InterPro" id="IPR036097">
    <property type="entry name" value="HisK_dim/P_sf"/>
</dbReference>
<evidence type="ECO:0000256" key="13">
    <source>
        <dbReference type="SAM" id="MobiDB-lite"/>
    </source>
</evidence>
<keyword evidence="5" id="KW-0808">Transferase</keyword>
<evidence type="ECO:0000313" key="17">
    <source>
        <dbReference type="EMBL" id="RMO63641.1"/>
    </source>
</evidence>
<dbReference type="PRINTS" id="PR00344">
    <property type="entry name" value="BCTRLSENSOR"/>
</dbReference>
<evidence type="ECO:0000256" key="5">
    <source>
        <dbReference type="ARBA" id="ARBA00022679"/>
    </source>
</evidence>
<proteinExistence type="predicted"/>
<dbReference type="PANTHER" id="PTHR45436">
    <property type="entry name" value="SENSOR HISTIDINE KINASE YKOH"/>
    <property type="match status" value="1"/>
</dbReference>
<dbReference type="Gene3D" id="3.30.565.10">
    <property type="entry name" value="Histidine kinase-like ATPase, C-terminal domain"/>
    <property type="match status" value="1"/>
</dbReference>
<protein>
    <recommendedName>
        <fullName evidence="3">histidine kinase</fullName>
        <ecNumber evidence="3">2.7.13.3</ecNumber>
    </recommendedName>
</protein>
<dbReference type="InterPro" id="IPR005467">
    <property type="entry name" value="His_kinase_dom"/>
</dbReference>
<feature type="transmembrane region" description="Helical" evidence="14">
    <location>
        <begin position="69"/>
        <end position="88"/>
    </location>
</feature>
<gene>
    <name evidence="17" type="ORF">ALQ37_100924</name>
</gene>
<evidence type="ECO:0000256" key="8">
    <source>
        <dbReference type="ARBA" id="ARBA00022777"/>
    </source>
</evidence>
<evidence type="ECO:0000313" key="18">
    <source>
        <dbReference type="Proteomes" id="UP000274541"/>
    </source>
</evidence>
<dbReference type="EMBL" id="RBPX01000222">
    <property type="protein sequence ID" value="RMO63641.1"/>
    <property type="molecule type" value="Genomic_DNA"/>
</dbReference>
<dbReference type="InterPro" id="IPR003661">
    <property type="entry name" value="HisK_dim/P_dom"/>
</dbReference>
<feature type="domain" description="HAMP" evidence="16">
    <location>
        <begin position="245"/>
        <end position="297"/>
    </location>
</feature>
<dbReference type="CDD" id="cd00075">
    <property type="entry name" value="HATPase"/>
    <property type="match status" value="1"/>
</dbReference>
<evidence type="ECO:0000256" key="9">
    <source>
        <dbReference type="ARBA" id="ARBA00022840"/>
    </source>
</evidence>
<dbReference type="GO" id="GO:0005524">
    <property type="term" value="F:ATP binding"/>
    <property type="evidence" value="ECO:0007669"/>
    <property type="project" value="UniProtKB-KW"/>
</dbReference>
<dbReference type="PROSITE" id="PS50885">
    <property type="entry name" value="HAMP"/>
    <property type="match status" value="1"/>
</dbReference>
<evidence type="ECO:0000256" key="11">
    <source>
        <dbReference type="ARBA" id="ARBA00023012"/>
    </source>
</evidence>
<organism evidence="17 18">
    <name type="scientific">Pseudomonas syringae pv. aptata</name>
    <dbReference type="NCBI Taxonomy" id="83167"/>
    <lineage>
        <taxon>Bacteria</taxon>
        <taxon>Pseudomonadati</taxon>
        <taxon>Pseudomonadota</taxon>
        <taxon>Gammaproteobacteria</taxon>
        <taxon>Pseudomonadales</taxon>
        <taxon>Pseudomonadaceae</taxon>
        <taxon>Pseudomonas</taxon>
        <taxon>Pseudomonas syringae</taxon>
    </lineage>
</organism>
<name>A0A3M3X139_PSEAP</name>
<keyword evidence="10 14" id="KW-1133">Transmembrane helix</keyword>
<comment type="caution">
    <text evidence="17">The sequence shown here is derived from an EMBL/GenBank/DDBJ whole genome shotgun (WGS) entry which is preliminary data.</text>
</comment>
<dbReference type="SMART" id="SM00387">
    <property type="entry name" value="HATPase_c"/>
    <property type="match status" value="1"/>
</dbReference>
<dbReference type="CDD" id="cd00082">
    <property type="entry name" value="HisKA"/>
    <property type="match status" value="1"/>
</dbReference>
<evidence type="ECO:0000256" key="7">
    <source>
        <dbReference type="ARBA" id="ARBA00022741"/>
    </source>
</evidence>
<keyword evidence="7" id="KW-0547">Nucleotide-binding</keyword>
<keyword evidence="9" id="KW-0067">ATP-binding</keyword>
<dbReference type="SUPFAM" id="SSF55874">
    <property type="entry name" value="ATPase domain of HSP90 chaperone/DNA topoisomerase II/histidine kinase"/>
    <property type="match status" value="1"/>
</dbReference>